<name>A0AAN7AUH9_9PEZI</name>
<dbReference type="InterPro" id="IPR051122">
    <property type="entry name" value="SDR_DHRS6-like"/>
</dbReference>
<evidence type="ECO:0000313" key="4">
    <source>
        <dbReference type="EMBL" id="KAK4199838.1"/>
    </source>
</evidence>
<protein>
    <submittedName>
        <fullName evidence="4">Uncharacterized protein</fullName>
    </submittedName>
</protein>
<keyword evidence="2" id="KW-0521">NADP</keyword>
<dbReference type="Proteomes" id="UP001303160">
    <property type="component" value="Unassembled WGS sequence"/>
</dbReference>
<dbReference type="CDD" id="cd05233">
    <property type="entry name" value="SDR_c"/>
    <property type="match status" value="1"/>
</dbReference>
<dbReference type="PANTHER" id="PTHR43477">
    <property type="entry name" value="DIHYDROANTICAPSIN 7-DEHYDROGENASE"/>
    <property type="match status" value="1"/>
</dbReference>
<dbReference type="EMBL" id="MU863927">
    <property type="protein sequence ID" value="KAK4199838.1"/>
    <property type="molecule type" value="Genomic_DNA"/>
</dbReference>
<dbReference type="Gene3D" id="3.40.50.720">
    <property type="entry name" value="NAD(P)-binding Rossmann-like Domain"/>
    <property type="match status" value="1"/>
</dbReference>
<organism evidence="4 5">
    <name type="scientific">Triangularia verruculosa</name>
    <dbReference type="NCBI Taxonomy" id="2587418"/>
    <lineage>
        <taxon>Eukaryota</taxon>
        <taxon>Fungi</taxon>
        <taxon>Dikarya</taxon>
        <taxon>Ascomycota</taxon>
        <taxon>Pezizomycotina</taxon>
        <taxon>Sordariomycetes</taxon>
        <taxon>Sordariomycetidae</taxon>
        <taxon>Sordariales</taxon>
        <taxon>Podosporaceae</taxon>
        <taxon>Triangularia</taxon>
    </lineage>
</organism>
<dbReference type="Pfam" id="PF23441">
    <property type="entry name" value="SDR"/>
    <property type="match status" value="1"/>
</dbReference>
<dbReference type="InterPro" id="IPR002347">
    <property type="entry name" value="SDR_fam"/>
</dbReference>
<keyword evidence="3" id="KW-0560">Oxidoreductase</keyword>
<comment type="caution">
    <text evidence="4">The sequence shown here is derived from an EMBL/GenBank/DDBJ whole genome shotgun (WGS) entry which is preliminary data.</text>
</comment>
<dbReference type="PRINTS" id="PR00081">
    <property type="entry name" value="GDHRDH"/>
</dbReference>
<reference evidence="4" key="1">
    <citation type="journal article" date="2023" name="Mol. Phylogenet. Evol.">
        <title>Genome-scale phylogeny and comparative genomics of the fungal order Sordariales.</title>
        <authorList>
            <person name="Hensen N."/>
            <person name="Bonometti L."/>
            <person name="Westerberg I."/>
            <person name="Brannstrom I.O."/>
            <person name="Guillou S."/>
            <person name="Cros-Aarteil S."/>
            <person name="Calhoun S."/>
            <person name="Haridas S."/>
            <person name="Kuo A."/>
            <person name="Mondo S."/>
            <person name="Pangilinan J."/>
            <person name="Riley R."/>
            <person name="LaButti K."/>
            <person name="Andreopoulos B."/>
            <person name="Lipzen A."/>
            <person name="Chen C."/>
            <person name="Yan M."/>
            <person name="Daum C."/>
            <person name="Ng V."/>
            <person name="Clum A."/>
            <person name="Steindorff A."/>
            <person name="Ohm R.A."/>
            <person name="Martin F."/>
            <person name="Silar P."/>
            <person name="Natvig D.O."/>
            <person name="Lalanne C."/>
            <person name="Gautier V."/>
            <person name="Ament-Velasquez S.L."/>
            <person name="Kruys A."/>
            <person name="Hutchinson M.I."/>
            <person name="Powell A.J."/>
            <person name="Barry K."/>
            <person name="Miller A.N."/>
            <person name="Grigoriev I.V."/>
            <person name="Debuchy R."/>
            <person name="Gladieux P."/>
            <person name="Hiltunen Thoren M."/>
            <person name="Johannesson H."/>
        </authorList>
    </citation>
    <scope>NUCLEOTIDE SEQUENCE</scope>
    <source>
        <strain evidence="4">CBS 315.58</strain>
    </source>
</reference>
<dbReference type="PANTHER" id="PTHR43477:SF1">
    <property type="entry name" value="DIHYDROANTICAPSIN 7-DEHYDROGENASE"/>
    <property type="match status" value="1"/>
</dbReference>
<dbReference type="AlphaFoldDB" id="A0AAN7AUH9"/>
<dbReference type="InterPro" id="IPR057571">
    <property type="entry name" value="SDR_PhqE-like"/>
</dbReference>
<dbReference type="SUPFAM" id="SSF51735">
    <property type="entry name" value="NAD(P)-binding Rossmann-fold domains"/>
    <property type="match status" value="1"/>
</dbReference>
<evidence type="ECO:0000313" key="5">
    <source>
        <dbReference type="Proteomes" id="UP001303160"/>
    </source>
</evidence>
<evidence type="ECO:0000256" key="2">
    <source>
        <dbReference type="ARBA" id="ARBA00022857"/>
    </source>
</evidence>
<dbReference type="GO" id="GO:0016491">
    <property type="term" value="F:oxidoreductase activity"/>
    <property type="evidence" value="ECO:0007669"/>
    <property type="project" value="UniProtKB-KW"/>
</dbReference>
<dbReference type="InterPro" id="IPR036291">
    <property type="entry name" value="NAD(P)-bd_dom_sf"/>
</dbReference>
<comment type="similarity">
    <text evidence="1">Belongs to the short-chain dehydrogenases/reductases (SDR) family.</text>
</comment>
<gene>
    <name evidence="4" type="ORF">QBC40DRAFT_281212</name>
</gene>
<evidence type="ECO:0000256" key="1">
    <source>
        <dbReference type="ARBA" id="ARBA00006484"/>
    </source>
</evidence>
<proteinExistence type="inferred from homology"/>
<reference evidence="4" key="2">
    <citation type="submission" date="2023-05" db="EMBL/GenBank/DDBJ databases">
        <authorList>
            <consortium name="Lawrence Berkeley National Laboratory"/>
            <person name="Steindorff A."/>
            <person name="Hensen N."/>
            <person name="Bonometti L."/>
            <person name="Westerberg I."/>
            <person name="Brannstrom I.O."/>
            <person name="Guillou S."/>
            <person name="Cros-Aarteil S."/>
            <person name="Calhoun S."/>
            <person name="Haridas S."/>
            <person name="Kuo A."/>
            <person name="Mondo S."/>
            <person name="Pangilinan J."/>
            <person name="Riley R."/>
            <person name="Labutti K."/>
            <person name="Andreopoulos B."/>
            <person name="Lipzen A."/>
            <person name="Chen C."/>
            <person name="Yanf M."/>
            <person name="Daum C."/>
            <person name="Ng V."/>
            <person name="Clum A."/>
            <person name="Ohm R."/>
            <person name="Martin F."/>
            <person name="Silar P."/>
            <person name="Natvig D."/>
            <person name="Lalanne C."/>
            <person name="Gautier V."/>
            <person name="Ament-Velasquez S.L."/>
            <person name="Kruys A."/>
            <person name="Hutchinson M.I."/>
            <person name="Powell A.J."/>
            <person name="Barry K."/>
            <person name="Miller A.N."/>
            <person name="Grigoriev I.V."/>
            <person name="Debuchy R."/>
            <person name="Gladieux P."/>
            <person name="Thoren M.H."/>
            <person name="Johannesson H."/>
        </authorList>
    </citation>
    <scope>NUCLEOTIDE SEQUENCE</scope>
    <source>
        <strain evidence="4">CBS 315.58</strain>
    </source>
</reference>
<keyword evidence="5" id="KW-1185">Reference proteome</keyword>
<sequence>MAPSAYHKLQNKHVLVLGGSSGIGYAVADGAIASGAKVTISSSSQTRVDAAVARLRSDYPSQPDTITGFPTDLSNPATVEDDLDTLFKKAESNHGTIHHVVLTAASSLVIAPVETMSVDAILSTSHMRLVLPMTLGKVASRYLPKANTSSITITSGSVTKKPAKGWALMSYYGGGLSTLAKALAVDLAPIRANVVRPGYVETELWTEEQKISTAKVVAKSTLTGVPAKGEDVAEAYLWLMKDSNVTGAAAETDSGGLLA</sequence>
<accession>A0AAN7AUH9</accession>
<evidence type="ECO:0000256" key="3">
    <source>
        <dbReference type="ARBA" id="ARBA00023002"/>
    </source>
</evidence>